<accession>A2CCE3</accession>
<organism evidence="1 2">
    <name type="scientific">Prochlorococcus marinus (strain MIT 9303)</name>
    <dbReference type="NCBI Taxonomy" id="59922"/>
    <lineage>
        <taxon>Bacteria</taxon>
        <taxon>Bacillati</taxon>
        <taxon>Cyanobacteriota</taxon>
        <taxon>Cyanophyceae</taxon>
        <taxon>Synechococcales</taxon>
        <taxon>Prochlorococcaceae</taxon>
        <taxon>Prochlorococcus</taxon>
    </lineage>
</organism>
<proteinExistence type="predicted"/>
<reference evidence="1 2" key="1">
    <citation type="journal article" date="2007" name="PLoS Genet.">
        <title>Patterns and implications of gene gain and loss in the evolution of Prochlorococcus.</title>
        <authorList>
            <person name="Kettler G.C."/>
            <person name="Martiny A.C."/>
            <person name="Huang K."/>
            <person name="Zucker J."/>
            <person name="Coleman M.L."/>
            <person name="Rodrigue S."/>
            <person name="Chen F."/>
            <person name="Lapidus A."/>
            <person name="Ferriera S."/>
            <person name="Johnson J."/>
            <person name="Steglich C."/>
            <person name="Church G.M."/>
            <person name="Richardson P."/>
            <person name="Chisholm S.W."/>
        </authorList>
    </citation>
    <scope>NUCLEOTIDE SEQUENCE [LARGE SCALE GENOMIC DNA]</scope>
    <source>
        <strain evidence="1 2">MIT 9303</strain>
    </source>
</reference>
<name>A2CCE3_PROM3</name>
<gene>
    <name evidence="1" type="ordered locus">P9303_24201</name>
</gene>
<dbReference type="AlphaFoldDB" id="A2CCE3"/>
<dbReference type="Proteomes" id="UP000002274">
    <property type="component" value="Chromosome"/>
</dbReference>
<protein>
    <submittedName>
        <fullName evidence="1">Uncharacterized protein</fullName>
    </submittedName>
</protein>
<dbReference type="EMBL" id="CP000554">
    <property type="protein sequence ID" value="ABM79153.1"/>
    <property type="molecule type" value="Genomic_DNA"/>
</dbReference>
<evidence type="ECO:0000313" key="2">
    <source>
        <dbReference type="Proteomes" id="UP000002274"/>
    </source>
</evidence>
<sequence length="54" mass="6290">MSDEGVSMLKINNRKLEDQMKEILQQTVYSSAEEYLIVRVTRDHLAVKRGKKLP</sequence>
<dbReference type="KEGG" id="pmf:P9303_24201"/>
<evidence type="ECO:0000313" key="1">
    <source>
        <dbReference type="EMBL" id="ABM79153.1"/>
    </source>
</evidence>
<dbReference type="STRING" id="59922.P9303_24201"/>
<dbReference type="HOGENOM" id="CLU_3046828_0_0_3"/>